<dbReference type="OrthoDB" id="8871309at2"/>
<accession>A0A0N9HYE4</accession>
<evidence type="ECO:0008006" key="3">
    <source>
        <dbReference type="Google" id="ProtNLM"/>
    </source>
</evidence>
<evidence type="ECO:0000313" key="2">
    <source>
        <dbReference type="Proteomes" id="UP000063699"/>
    </source>
</evidence>
<dbReference type="KEGG" id="kphy:AOZ06_10455"/>
<dbReference type="GO" id="GO:0008374">
    <property type="term" value="F:O-acyltransferase activity"/>
    <property type="evidence" value="ECO:0007669"/>
    <property type="project" value="InterPro"/>
</dbReference>
<dbReference type="SUPFAM" id="SSF53474">
    <property type="entry name" value="alpha/beta-Hydrolases"/>
    <property type="match status" value="1"/>
</dbReference>
<sequence length="469" mass="49962">MGTFRGEPVTDLVVVVPGILGSRLLKDGREVWGTTPRRLLVNLVTFGRFVKSALRIPADVDPSTVDDGVRADGLITGLTAIPGLIGMDFYDGLRDSLRRDLQLTDQQLCEFAYDWRLSCRVNGARLAAFLDEKVTRYRAGSGNTSARAVLVCHSMGGLVARWCVAKCDAASLVSKIVTIGTPHKGSMIALDAIANGVRLPREFGFDLTHLALSLPSLYELLPTYSCVGLDGAAPVKLDVPGVVDRVTALCPIDPGALTKRIESGLQFHSDLAATRTDVELICFRGAEQPTPVMATVNHTGLALSETIDGIRRGGDGVVPDDSGIPPHWMSTSAAKSAAGKHASMSNGKMLREELRVALRHAGRLMAPSSVVSARVPSVVETGASFDVEAHAVPDAQGRVPQLNLAVTVSPEVSDMTTPVTRPALRAGAGYRATLPTLPPGLYRVRIGKASPRAPEVEELDDWLVVTDKV</sequence>
<name>A0A0N9HYE4_9PSEU</name>
<dbReference type="GO" id="GO:0006629">
    <property type="term" value="P:lipid metabolic process"/>
    <property type="evidence" value="ECO:0007669"/>
    <property type="project" value="InterPro"/>
</dbReference>
<reference evidence="1 2" key="1">
    <citation type="submission" date="2015-07" db="EMBL/GenBank/DDBJ databases">
        <title>Genome sequencing of Kibdelosporangium phytohabitans.</title>
        <authorList>
            <person name="Qin S."/>
            <person name="Xing K."/>
        </authorList>
    </citation>
    <scope>NUCLEOTIDE SEQUENCE [LARGE SCALE GENOMIC DNA]</scope>
    <source>
        <strain evidence="1 2">KLBMP1111</strain>
    </source>
</reference>
<dbReference type="Pfam" id="PF02450">
    <property type="entry name" value="LCAT"/>
    <property type="match status" value="1"/>
</dbReference>
<dbReference type="RefSeq" id="WP_054289256.1">
    <property type="nucleotide sequence ID" value="NZ_CP012752.1"/>
</dbReference>
<dbReference type="InterPro" id="IPR029058">
    <property type="entry name" value="AB_hydrolase_fold"/>
</dbReference>
<keyword evidence="2" id="KW-1185">Reference proteome</keyword>
<dbReference type="PANTHER" id="PTHR11440">
    <property type="entry name" value="LECITHIN-CHOLESTEROL ACYLTRANSFERASE-RELATED"/>
    <property type="match status" value="1"/>
</dbReference>
<dbReference type="STRING" id="860235.AOZ06_10455"/>
<gene>
    <name evidence="1" type="ORF">AOZ06_10455</name>
</gene>
<dbReference type="Proteomes" id="UP000063699">
    <property type="component" value="Chromosome"/>
</dbReference>
<dbReference type="InterPro" id="IPR003386">
    <property type="entry name" value="LACT/PDAT_acylTrfase"/>
</dbReference>
<proteinExistence type="predicted"/>
<dbReference type="Gene3D" id="3.40.50.1820">
    <property type="entry name" value="alpha/beta hydrolase"/>
    <property type="match status" value="1"/>
</dbReference>
<protein>
    <recommendedName>
        <fullName evidence="3">Lecithin:cholesterol acyltransferase</fullName>
    </recommendedName>
</protein>
<dbReference type="EMBL" id="CP012752">
    <property type="protein sequence ID" value="ALG07288.1"/>
    <property type="molecule type" value="Genomic_DNA"/>
</dbReference>
<dbReference type="AlphaFoldDB" id="A0A0N9HYE4"/>
<evidence type="ECO:0000313" key="1">
    <source>
        <dbReference type="EMBL" id="ALG07288.1"/>
    </source>
</evidence>
<organism evidence="1 2">
    <name type="scientific">Kibdelosporangium phytohabitans</name>
    <dbReference type="NCBI Taxonomy" id="860235"/>
    <lineage>
        <taxon>Bacteria</taxon>
        <taxon>Bacillati</taxon>
        <taxon>Actinomycetota</taxon>
        <taxon>Actinomycetes</taxon>
        <taxon>Pseudonocardiales</taxon>
        <taxon>Pseudonocardiaceae</taxon>
        <taxon>Kibdelosporangium</taxon>
    </lineage>
</organism>